<proteinExistence type="predicted"/>
<name>A0ABW2QS64_9BURK</name>
<dbReference type="InterPro" id="IPR021364">
    <property type="entry name" value="DUF2857"/>
</dbReference>
<dbReference type="RefSeq" id="WP_382228048.1">
    <property type="nucleotide sequence ID" value="NZ_JBHTCA010000035.1"/>
</dbReference>
<keyword evidence="2" id="KW-1185">Reference proteome</keyword>
<evidence type="ECO:0000313" key="2">
    <source>
        <dbReference type="Proteomes" id="UP001596501"/>
    </source>
</evidence>
<sequence>MLAVTNPMLKRLVLEDIVERIDRGGIDSLLECGLTPDFIDMIRRRPARDLIHIASIGQLQINVSLEPGKVVSHLKQLDWLRQDAEIREYFIRNGATQRMLMRIFKISSADLRVLREQLLDGETVGGRTRMPEPDVRDAIHSEWARLQTAFEHEREQIYHLHQRFPDYTIAALASTLSEFDTE</sequence>
<evidence type="ECO:0000313" key="1">
    <source>
        <dbReference type="EMBL" id="MFC7411527.1"/>
    </source>
</evidence>
<reference evidence="2" key="1">
    <citation type="journal article" date="2019" name="Int. J. Syst. Evol. Microbiol.">
        <title>The Global Catalogue of Microorganisms (GCM) 10K type strain sequencing project: providing services to taxonomists for standard genome sequencing and annotation.</title>
        <authorList>
            <consortium name="The Broad Institute Genomics Platform"/>
            <consortium name="The Broad Institute Genome Sequencing Center for Infectious Disease"/>
            <person name="Wu L."/>
            <person name="Ma J."/>
        </authorList>
    </citation>
    <scope>NUCLEOTIDE SEQUENCE [LARGE SCALE GENOMIC DNA]</scope>
    <source>
        <strain evidence="2">CGMCC 1.12371</strain>
    </source>
</reference>
<gene>
    <name evidence="1" type="ORF">ACFQPB_21950</name>
</gene>
<accession>A0ABW2QS64</accession>
<comment type="caution">
    <text evidence="1">The sequence shown here is derived from an EMBL/GenBank/DDBJ whole genome shotgun (WGS) entry which is preliminary data.</text>
</comment>
<dbReference type="EMBL" id="JBHTCA010000035">
    <property type="protein sequence ID" value="MFC7411527.1"/>
    <property type="molecule type" value="Genomic_DNA"/>
</dbReference>
<dbReference type="Pfam" id="PF11198">
    <property type="entry name" value="DUF2857"/>
    <property type="match status" value="1"/>
</dbReference>
<protein>
    <submittedName>
        <fullName evidence="1">STY4526/YPO1902 family pathogenicity island replication protein</fullName>
    </submittedName>
</protein>
<dbReference type="Proteomes" id="UP001596501">
    <property type="component" value="Unassembled WGS sequence"/>
</dbReference>
<organism evidence="1 2">
    <name type="scientific">Hydrogenophaga atypica</name>
    <dbReference type="NCBI Taxonomy" id="249409"/>
    <lineage>
        <taxon>Bacteria</taxon>
        <taxon>Pseudomonadati</taxon>
        <taxon>Pseudomonadota</taxon>
        <taxon>Betaproteobacteria</taxon>
        <taxon>Burkholderiales</taxon>
        <taxon>Comamonadaceae</taxon>
        <taxon>Hydrogenophaga</taxon>
    </lineage>
</organism>